<evidence type="ECO:0000259" key="3">
    <source>
        <dbReference type="PROSITE" id="PS50887"/>
    </source>
</evidence>
<accession>A0A923HDM5</accession>
<dbReference type="InterPro" id="IPR035965">
    <property type="entry name" value="PAS-like_dom_sf"/>
</dbReference>
<protein>
    <submittedName>
        <fullName evidence="4">Diguanylate cyclase</fullName>
    </submittedName>
</protein>
<evidence type="ECO:0000259" key="1">
    <source>
        <dbReference type="PROSITE" id="PS50112"/>
    </source>
</evidence>
<dbReference type="Proteomes" id="UP000634011">
    <property type="component" value="Unassembled WGS sequence"/>
</dbReference>
<evidence type="ECO:0000259" key="2">
    <source>
        <dbReference type="PROSITE" id="PS50113"/>
    </source>
</evidence>
<dbReference type="PROSITE" id="PS50113">
    <property type="entry name" value="PAC"/>
    <property type="match status" value="1"/>
</dbReference>
<dbReference type="SUPFAM" id="SSF55785">
    <property type="entry name" value="PYP-like sensor domain (PAS domain)"/>
    <property type="match status" value="3"/>
</dbReference>
<proteinExistence type="predicted"/>
<dbReference type="SMART" id="SM00267">
    <property type="entry name" value="GGDEF"/>
    <property type="match status" value="1"/>
</dbReference>
<reference evidence="4" key="1">
    <citation type="submission" date="2020-08" db="EMBL/GenBank/DDBJ databases">
        <title>Novel species isolated from subtropical streams in China.</title>
        <authorList>
            <person name="Lu H."/>
        </authorList>
    </citation>
    <scope>NUCLEOTIDE SEQUENCE</scope>
    <source>
        <strain evidence="4">KACC 12607</strain>
    </source>
</reference>
<name>A0A923HDM5_9BURK</name>
<evidence type="ECO:0000313" key="4">
    <source>
        <dbReference type="EMBL" id="MBC3861130.1"/>
    </source>
</evidence>
<feature type="domain" description="PAC" evidence="2">
    <location>
        <begin position="334"/>
        <end position="386"/>
    </location>
</feature>
<dbReference type="Gene3D" id="3.30.70.270">
    <property type="match status" value="1"/>
</dbReference>
<dbReference type="Pfam" id="PF08448">
    <property type="entry name" value="PAS_4"/>
    <property type="match status" value="1"/>
</dbReference>
<dbReference type="NCBIfam" id="TIGR00254">
    <property type="entry name" value="GGDEF"/>
    <property type="match status" value="1"/>
</dbReference>
<dbReference type="SUPFAM" id="SSF55073">
    <property type="entry name" value="Nucleotide cyclase"/>
    <property type="match status" value="1"/>
</dbReference>
<sequence>MPFDEVLRQSPIGMAVINFDGTYEALNEVYCNIYGYTKAQMLGHCFTMVFKPEARASVLELHQRFLKTGGILGGEWEVQRADGTVLHVISESAQVPGIDGTMRRLVYVTDITTRKKIERDLEASHLFVHSVLDALPAQICVLDEKGIILSANSAWINFLISNGGNPEILLKQTSYLDLCKPDAKVTNKGSLEAELFYEKLLEVLAGDNNYFEIEYPSHLPDERRWFIARVTRIPSAEPPRIIVSHDNVTALKVAQVELHESLTFTRKLINSMQDGFTVLERNGRALEVNPALCRMTGFMDTELLRSGAGFPYWPQDENDQLQALLQRVLQGAEGEIEVSLIRKNGTRFPANMTFSCVKDENGYPINYIATIKDITERKRMEDDVHRLAFYDPLTNLPNRRLLHDRIEQSIAAGKRSGNHAALLMIDLDNFKPLNDNFGHDVGDLLLIEVASRLRSCVREIDTVARFGGDEFVVIISELQSESGNSKNQVTVIAEKIRNALCTPYMLPIQYDGKPEYIEHRCSASIGVALFNSHNTTETQVMKWADKAMYQAKDDGRNLIRFYVAPSLQ</sequence>
<dbReference type="PANTHER" id="PTHR44757">
    <property type="entry name" value="DIGUANYLATE CYCLASE DGCP"/>
    <property type="match status" value="1"/>
</dbReference>
<dbReference type="InterPro" id="IPR000700">
    <property type="entry name" value="PAS-assoc_C"/>
</dbReference>
<comment type="caution">
    <text evidence="4">The sequence shown here is derived from an EMBL/GenBank/DDBJ whole genome shotgun (WGS) entry which is preliminary data.</text>
</comment>
<dbReference type="InterPro" id="IPR013656">
    <property type="entry name" value="PAS_4"/>
</dbReference>
<feature type="domain" description="PAS" evidence="1">
    <location>
        <begin position="261"/>
        <end position="332"/>
    </location>
</feature>
<dbReference type="InterPro" id="IPR000160">
    <property type="entry name" value="GGDEF_dom"/>
</dbReference>
<dbReference type="InterPro" id="IPR000014">
    <property type="entry name" value="PAS"/>
</dbReference>
<dbReference type="NCBIfam" id="TIGR00229">
    <property type="entry name" value="sensory_box"/>
    <property type="match status" value="2"/>
</dbReference>
<dbReference type="InterPro" id="IPR001610">
    <property type="entry name" value="PAC"/>
</dbReference>
<dbReference type="InterPro" id="IPR052155">
    <property type="entry name" value="Biofilm_reg_signaling"/>
</dbReference>
<gene>
    <name evidence="4" type="ORF">H8K32_03380</name>
</gene>
<dbReference type="AlphaFoldDB" id="A0A923HDM5"/>
<evidence type="ECO:0000313" key="5">
    <source>
        <dbReference type="Proteomes" id="UP000634011"/>
    </source>
</evidence>
<dbReference type="CDD" id="cd00130">
    <property type="entry name" value="PAS"/>
    <property type="match status" value="2"/>
</dbReference>
<dbReference type="PROSITE" id="PS50887">
    <property type="entry name" value="GGDEF"/>
    <property type="match status" value="1"/>
</dbReference>
<dbReference type="PROSITE" id="PS50112">
    <property type="entry name" value="PAS"/>
    <property type="match status" value="2"/>
</dbReference>
<dbReference type="SMART" id="SM00091">
    <property type="entry name" value="PAS"/>
    <property type="match status" value="3"/>
</dbReference>
<feature type="domain" description="PAS" evidence="1">
    <location>
        <begin position="1"/>
        <end position="69"/>
    </location>
</feature>
<dbReference type="FunFam" id="3.30.70.270:FF:000001">
    <property type="entry name" value="Diguanylate cyclase domain protein"/>
    <property type="match status" value="1"/>
</dbReference>
<dbReference type="EMBL" id="JACOFV010000002">
    <property type="protein sequence ID" value="MBC3861130.1"/>
    <property type="molecule type" value="Genomic_DNA"/>
</dbReference>
<dbReference type="InterPro" id="IPR029787">
    <property type="entry name" value="Nucleotide_cyclase"/>
</dbReference>
<dbReference type="PANTHER" id="PTHR44757:SF2">
    <property type="entry name" value="BIOFILM ARCHITECTURE MAINTENANCE PROTEIN MBAA"/>
    <property type="match status" value="1"/>
</dbReference>
<dbReference type="Pfam" id="PF00990">
    <property type="entry name" value="GGDEF"/>
    <property type="match status" value="1"/>
</dbReference>
<organism evidence="4 5">
    <name type="scientific">Undibacterium jejuense</name>
    <dbReference type="NCBI Taxonomy" id="1344949"/>
    <lineage>
        <taxon>Bacteria</taxon>
        <taxon>Pseudomonadati</taxon>
        <taxon>Pseudomonadota</taxon>
        <taxon>Betaproteobacteria</taxon>
        <taxon>Burkholderiales</taxon>
        <taxon>Oxalobacteraceae</taxon>
        <taxon>Undibacterium</taxon>
    </lineage>
</organism>
<dbReference type="InterPro" id="IPR043128">
    <property type="entry name" value="Rev_trsase/Diguanyl_cyclase"/>
</dbReference>
<dbReference type="Pfam" id="PF13426">
    <property type="entry name" value="PAS_9"/>
    <property type="match status" value="1"/>
</dbReference>
<keyword evidence="5" id="KW-1185">Reference proteome</keyword>
<feature type="domain" description="GGDEF" evidence="3">
    <location>
        <begin position="418"/>
        <end position="564"/>
    </location>
</feature>
<dbReference type="Gene3D" id="3.30.450.20">
    <property type="entry name" value="PAS domain"/>
    <property type="match status" value="3"/>
</dbReference>
<dbReference type="GO" id="GO:0003824">
    <property type="term" value="F:catalytic activity"/>
    <property type="evidence" value="ECO:0007669"/>
    <property type="project" value="UniProtKB-ARBA"/>
</dbReference>
<dbReference type="CDD" id="cd01949">
    <property type="entry name" value="GGDEF"/>
    <property type="match status" value="1"/>
</dbReference>
<dbReference type="SMART" id="SM00086">
    <property type="entry name" value="PAC"/>
    <property type="match status" value="2"/>
</dbReference>